<sequence length="1253" mass="130755">MDNANGDGITKLHPASDTPANSDAHRGPTNLDRNKTGESTVQKRTRSQLNVPDLILHLPLARSPLKDAKKARAQTQTHPWSSGHLQSRKQGDVDLVPSEVIEAQAQGEVYDAEEGEEEEDTMDTSTPRTQRREEEEEEKELVSPGKSRNLVLDSKREDQTAMQATSTKKRTSPEPDPTRLLASPNGERQPKRAKVEALRLLGRREIGHTEYHEPLRDPDFSPHRSKGNVRAASMRPTPSTTETASSSIFPQRAKSVPLEREDDVRAVDLTAIQHSPQRSPNRTSVEIRRAPSLPPPDPDAMDIDSDEASGPTHFNVSVATPRTNLAFNYTVNFATPRGFTTLATRSGHPMATPMSPLTPLPPTPFVDRLPVTQFLLLKAKSNLNTLSEAADIDDDIPTSPIDIPAIAQMTTSPSIDTVKAVSFIAHVPPRPSSATSTSQPASEASVPEKAKGRARAATVAGVPSQTDPGPSTGSAGAAKPSATTSIDLSSNTTTPDSQSEPTTWPTILPKRRPSVIGAMKPKRGPSVPPGPRRITRSVSMKEQKVGSGSRGGTETAVTGGNELGGPSVVVRSMPYPSMIATSKPGPPKSTAVSTTKLKPPPAVQKAASSTSIHKPLPDPTKFKQTSLNLFIKAKPPTSIAASFSSSAASTSTNSGTSSKVAPLSSPSKIPLPISPAKRPLAIQTPGKLKPLLVSFGSTGSSSGSGSGSGVGTIIFGGASTGRSLTTLSHALEKLVVPPPSRPNTSMGFSRGEGAGETVEGGKGEGPTGEKEKEKRKAKDDASLPSTSATQGSGTTFARPTVSSLKRSATVTASGPSFVARMRGRGGAPSAVTGRGSGTIGIFGKVGERASKKTSLPSVMGSPVKSSGAEGDDERCGWRGSKSESRLSRGGTNDGQHKMAEGEGGSVLQVAAVAGGGGVEAVMHDIFIEAPGNGSGSAAARKPSSPAKSCAEPDIDLTSSPISAVDKGKQQAAPHSTLNPASSALHALSESLSSLPQTPTPPKPRAAGTRTGLRSASVAVGKGSPGDASGSIGPGGSNEVNGSGGPGPIIANANGTVNGSGGTKKSSLKILKRCAIFVDVRTEQGDDAGSLFVDMLKGLGAKIMGRIGQSCTHIVYKNGLSHTLTRYRMLDDPKPFVVGIAWVVECVEQRTRVDEERFKVDVDMINVAGGNKRRRSMLPKHLIPHSPVAGTETTFVPNTSSEADEDEDGGGTDGSPLHDPDTSIRSKDEDDLPPLERARRRRSALPGGQSRLIP</sequence>
<feature type="compositionally biased region" description="Polar residues" evidence="1">
    <location>
        <begin position="272"/>
        <end position="284"/>
    </location>
</feature>
<dbReference type="PROSITE" id="PS50172">
    <property type="entry name" value="BRCT"/>
    <property type="match status" value="1"/>
</dbReference>
<feature type="compositionally biased region" description="Low complexity" evidence="1">
    <location>
        <begin position="432"/>
        <end position="445"/>
    </location>
</feature>
<feature type="domain" description="BRCT" evidence="2">
    <location>
        <begin position="1065"/>
        <end position="1159"/>
    </location>
</feature>
<feature type="compositionally biased region" description="Polar residues" evidence="1">
    <location>
        <begin position="73"/>
        <end position="85"/>
    </location>
</feature>
<dbReference type="EMBL" id="KN826552">
    <property type="protein sequence ID" value="KIK78555.1"/>
    <property type="molecule type" value="Genomic_DNA"/>
</dbReference>
<feature type="compositionally biased region" description="Basic and acidic residues" evidence="1">
    <location>
        <begin position="1215"/>
        <end position="1227"/>
    </location>
</feature>
<reference evidence="4" key="2">
    <citation type="submission" date="2015-01" db="EMBL/GenBank/DDBJ databases">
        <title>Evolutionary Origins and Diversification of the Mycorrhizal Mutualists.</title>
        <authorList>
            <consortium name="DOE Joint Genome Institute"/>
            <consortium name="Mycorrhizal Genomics Consortium"/>
            <person name="Kohler A."/>
            <person name="Kuo A."/>
            <person name="Nagy L.G."/>
            <person name="Floudas D."/>
            <person name="Copeland A."/>
            <person name="Barry K.W."/>
            <person name="Cichocki N."/>
            <person name="Veneault-Fourrey C."/>
            <person name="LaButti K."/>
            <person name="Lindquist E.A."/>
            <person name="Lipzen A."/>
            <person name="Lundell T."/>
            <person name="Morin E."/>
            <person name="Murat C."/>
            <person name="Riley R."/>
            <person name="Ohm R."/>
            <person name="Sun H."/>
            <person name="Tunlid A."/>
            <person name="Henrissat B."/>
            <person name="Grigoriev I.V."/>
            <person name="Hibbett D.S."/>
            <person name="Martin F."/>
        </authorList>
    </citation>
    <scope>NUCLEOTIDE SEQUENCE [LARGE SCALE GENOMIC DNA]</scope>
    <source>
        <strain evidence="4">Ve08.2h10</strain>
    </source>
</reference>
<feature type="compositionally biased region" description="Low complexity" evidence="1">
    <location>
        <begin position="935"/>
        <end position="949"/>
    </location>
</feature>
<feature type="compositionally biased region" description="Basic and acidic residues" evidence="1">
    <location>
        <begin position="257"/>
        <end position="266"/>
    </location>
</feature>
<dbReference type="SUPFAM" id="SSF52113">
    <property type="entry name" value="BRCT domain"/>
    <property type="match status" value="1"/>
</dbReference>
<dbReference type="CDD" id="cd17716">
    <property type="entry name" value="BRCT_microcephalin_rpt1"/>
    <property type="match status" value="1"/>
</dbReference>
<keyword evidence="4" id="KW-1185">Reference proteome</keyword>
<dbReference type="HOGENOM" id="CLU_294415_0_0_1"/>
<feature type="region of interest" description="Disordered" evidence="1">
    <location>
        <begin position="932"/>
        <end position="976"/>
    </location>
</feature>
<feature type="compositionally biased region" description="Low complexity" evidence="1">
    <location>
        <begin position="236"/>
        <end position="247"/>
    </location>
</feature>
<dbReference type="OrthoDB" id="2384350at2759"/>
<gene>
    <name evidence="3" type="ORF">PAXRUDRAFT_28587</name>
</gene>
<feature type="region of interest" description="Disordered" evidence="1">
    <location>
        <begin position="1175"/>
        <end position="1253"/>
    </location>
</feature>
<feature type="compositionally biased region" description="Acidic residues" evidence="1">
    <location>
        <begin position="110"/>
        <end position="122"/>
    </location>
</feature>
<evidence type="ECO:0000256" key="1">
    <source>
        <dbReference type="SAM" id="MobiDB-lite"/>
    </source>
</evidence>
<feature type="region of interest" description="Disordered" evidence="1">
    <location>
        <begin position="1"/>
        <end position="89"/>
    </location>
</feature>
<dbReference type="InParanoid" id="A0A0D0DK48"/>
<feature type="region of interest" description="Disordered" evidence="1">
    <location>
        <begin position="106"/>
        <end position="195"/>
    </location>
</feature>
<evidence type="ECO:0000259" key="2">
    <source>
        <dbReference type="PROSITE" id="PS50172"/>
    </source>
</evidence>
<feature type="compositionally biased region" description="Polar residues" evidence="1">
    <location>
        <begin position="783"/>
        <end position="814"/>
    </location>
</feature>
<dbReference type="Proteomes" id="UP000054538">
    <property type="component" value="Unassembled WGS sequence"/>
</dbReference>
<feature type="region of interest" description="Disordered" evidence="1">
    <location>
        <begin position="989"/>
        <end position="1063"/>
    </location>
</feature>
<dbReference type="Pfam" id="PF00533">
    <property type="entry name" value="BRCT"/>
    <property type="match status" value="1"/>
</dbReference>
<accession>A0A0D0DK48</accession>
<reference evidence="3 4" key="1">
    <citation type="submission" date="2014-04" db="EMBL/GenBank/DDBJ databases">
        <authorList>
            <consortium name="DOE Joint Genome Institute"/>
            <person name="Kuo A."/>
            <person name="Kohler A."/>
            <person name="Jargeat P."/>
            <person name="Nagy L.G."/>
            <person name="Floudas D."/>
            <person name="Copeland A."/>
            <person name="Barry K.W."/>
            <person name="Cichocki N."/>
            <person name="Veneault-Fourrey C."/>
            <person name="LaButti K."/>
            <person name="Lindquist E.A."/>
            <person name="Lipzen A."/>
            <person name="Lundell T."/>
            <person name="Morin E."/>
            <person name="Murat C."/>
            <person name="Sun H."/>
            <person name="Tunlid A."/>
            <person name="Henrissat B."/>
            <person name="Grigoriev I.V."/>
            <person name="Hibbett D.S."/>
            <person name="Martin F."/>
            <person name="Nordberg H.P."/>
            <person name="Cantor M.N."/>
            <person name="Hua S.X."/>
        </authorList>
    </citation>
    <scope>NUCLEOTIDE SEQUENCE [LARGE SCALE GENOMIC DNA]</scope>
    <source>
        <strain evidence="3 4">Ve08.2h10</strain>
    </source>
</reference>
<dbReference type="AlphaFoldDB" id="A0A0D0DK48"/>
<name>A0A0D0DK48_9AGAM</name>
<feature type="compositionally biased region" description="Polar residues" evidence="1">
    <location>
        <begin position="463"/>
        <end position="474"/>
    </location>
</feature>
<feature type="region of interest" description="Disordered" evidence="1">
    <location>
        <begin position="209"/>
        <end position="312"/>
    </location>
</feature>
<feature type="region of interest" description="Disordered" evidence="1">
    <location>
        <begin position="539"/>
        <end position="567"/>
    </location>
</feature>
<dbReference type="InterPro" id="IPR001357">
    <property type="entry name" value="BRCT_dom"/>
</dbReference>
<proteinExistence type="predicted"/>
<feature type="region of interest" description="Disordered" evidence="1">
    <location>
        <begin position="735"/>
        <end position="832"/>
    </location>
</feature>
<protein>
    <recommendedName>
        <fullName evidence="2">BRCT domain-containing protein</fullName>
    </recommendedName>
</protein>
<feature type="compositionally biased region" description="Basic and acidic residues" evidence="1">
    <location>
        <begin position="873"/>
        <end position="886"/>
    </location>
</feature>
<feature type="region of interest" description="Disordered" evidence="1">
    <location>
        <begin position="850"/>
        <end position="902"/>
    </location>
</feature>
<feature type="compositionally biased region" description="Basic and acidic residues" evidence="1">
    <location>
        <begin position="209"/>
        <end position="222"/>
    </location>
</feature>
<evidence type="ECO:0000313" key="3">
    <source>
        <dbReference type="EMBL" id="KIK78555.1"/>
    </source>
</evidence>
<feature type="compositionally biased region" description="Basic and acidic residues" evidence="1">
    <location>
        <begin position="759"/>
        <end position="781"/>
    </location>
</feature>
<feature type="region of interest" description="Disordered" evidence="1">
    <location>
        <begin position="429"/>
        <end position="508"/>
    </location>
</feature>
<dbReference type="InterPro" id="IPR036420">
    <property type="entry name" value="BRCT_dom_sf"/>
</dbReference>
<organism evidence="3 4">
    <name type="scientific">Paxillus rubicundulus Ve08.2h10</name>
    <dbReference type="NCBI Taxonomy" id="930991"/>
    <lineage>
        <taxon>Eukaryota</taxon>
        <taxon>Fungi</taxon>
        <taxon>Dikarya</taxon>
        <taxon>Basidiomycota</taxon>
        <taxon>Agaricomycotina</taxon>
        <taxon>Agaricomycetes</taxon>
        <taxon>Agaricomycetidae</taxon>
        <taxon>Boletales</taxon>
        <taxon>Paxilineae</taxon>
        <taxon>Paxillaceae</taxon>
        <taxon>Paxillus</taxon>
    </lineage>
</organism>
<dbReference type="STRING" id="930991.A0A0D0DK48"/>
<feature type="compositionally biased region" description="Gly residues" evidence="1">
    <location>
        <begin position="1031"/>
        <end position="1046"/>
    </location>
</feature>
<feature type="compositionally biased region" description="Polar residues" evidence="1">
    <location>
        <begin position="37"/>
        <end position="50"/>
    </location>
</feature>
<dbReference type="Gene3D" id="3.40.50.10190">
    <property type="entry name" value="BRCT domain"/>
    <property type="match status" value="1"/>
</dbReference>
<feature type="region of interest" description="Disordered" evidence="1">
    <location>
        <begin position="579"/>
        <end position="619"/>
    </location>
</feature>
<feature type="region of interest" description="Disordered" evidence="1">
    <location>
        <begin position="643"/>
        <end position="674"/>
    </location>
</feature>
<feature type="compositionally biased region" description="Polar residues" evidence="1">
    <location>
        <begin position="481"/>
        <end position="505"/>
    </location>
</feature>
<evidence type="ECO:0000313" key="4">
    <source>
        <dbReference type="Proteomes" id="UP000054538"/>
    </source>
</evidence>